<sequence length="296" mass="33129">MELTCVTHALSNHIKALSHVVQRINEFVIPETIDAAVYNDCQYIIRVHGATRRWTTKAMDGAAARGRLDLVKWLSVTRSEGCTIAAIDGAARNGHLKMVKWLCKHYVRRCSSNALNAAAENGHVEVVKWLCRHNRGRDPFALTYGVQAIARTGDTDALRAILRENCSWYYVGRALEDAASQGMTDIVKLLLTVNLRQSNVSRALNNAVVMKHIDIVKILADLCSSSELRDAYSHLTTGCNTKIAEFLRKSAEGRDVEEKWGYVRTQHKTLEWTKASRGRGTNTDKSVSFCGLLRSW</sequence>
<dbReference type="InterPro" id="IPR052050">
    <property type="entry name" value="SecEffector_AnkRepeat"/>
</dbReference>
<dbReference type="InterPro" id="IPR036770">
    <property type="entry name" value="Ankyrin_rpt-contain_sf"/>
</dbReference>
<gene>
    <name evidence="1" type="ORF">PBS003_LOCUS4336</name>
</gene>
<dbReference type="Gene3D" id="1.25.40.20">
    <property type="entry name" value="Ankyrin repeat-containing domain"/>
    <property type="match status" value="2"/>
</dbReference>
<protein>
    <recommendedName>
        <fullName evidence="3">Ankyrin repeat-containing domain</fullName>
    </recommendedName>
</protein>
<dbReference type="PANTHER" id="PTHR46586:SF3">
    <property type="entry name" value="ANKYRIN REPEAT-CONTAINING PROTEIN"/>
    <property type="match status" value="1"/>
</dbReference>
<name>A0AAU9KZ99_9STRA</name>
<dbReference type="InterPro" id="IPR002110">
    <property type="entry name" value="Ankyrin_rpt"/>
</dbReference>
<proteinExistence type="predicted"/>
<dbReference type="SUPFAM" id="SSF48403">
    <property type="entry name" value="Ankyrin repeat"/>
    <property type="match status" value="1"/>
</dbReference>
<organism evidence="1 2">
    <name type="scientific">Peronospora belbahrii</name>
    <dbReference type="NCBI Taxonomy" id="622444"/>
    <lineage>
        <taxon>Eukaryota</taxon>
        <taxon>Sar</taxon>
        <taxon>Stramenopiles</taxon>
        <taxon>Oomycota</taxon>
        <taxon>Peronosporomycetes</taxon>
        <taxon>Peronosporales</taxon>
        <taxon>Peronosporaceae</taxon>
        <taxon>Peronospora</taxon>
    </lineage>
</organism>
<reference evidence="1" key="1">
    <citation type="submission" date="2021-11" db="EMBL/GenBank/DDBJ databases">
        <authorList>
            <person name="Islam A."/>
            <person name="Islam S."/>
            <person name="Flora M.S."/>
            <person name="Rahman M."/>
            <person name="Ziaur R.M."/>
            <person name="Epstein J.H."/>
            <person name="Hassan M."/>
            <person name="Klassen M."/>
            <person name="Woodard K."/>
            <person name="Webb A."/>
            <person name="Webby R.J."/>
            <person name="El Zowalaty M.E."/>
        </authorList>
    </citation>
    <scope>NUCLEOTIDE SEQUENCE</scope>
    <source>
        <strain evidence="1">Pbs3</strain>
    </source>
</reference>
<dbReference type="AlphaFoldDB" id="A0AAU9KZ99"/>
<evidence type="ECO:0000313" key="1">
    <source>
        <dbReference type="EMBL" id="CAH0477594.1"/>
    </source>
</evidence>
<accession>A0AAU9KZ99</accession>
<dbReference type="Proteomes" id="UP001160483">
    <property type="component" value="Unassembled WGS sequence"/>
</dbReference>
<dbReference type="EMBL" id="CAKKTJ010000180">
    <property type="protein sequence ID" value="CAH0477594.1"/>
    <property type="molecule type" value="Genomic_DNA"/>
</dbReference>
<evidence type="ECO:0000313" key="2">
    <source>
        <dbReference type="Proteomes" id="UP001160483"/>
    </source>
</evidence>
<dbReference type="Pfam" id="PF12796">
    <property type="entry name" value="Ank_2"/>
    <property type="match status" value="1"/>
</dbReference>
<comment type="caution">
    <text evidence="1">The sequence shown here is derived from an EMBL/GenBank/DDBJ whole genome shotgun (WGS) entry which is preliminary data.</text>
</comment>
<dbReference type="PANTHER" id="PTHR46586">
    <property type="entry name" value="ANKYRIN REPEAT-CONTAINING PROTEIN"/>
    <property type="match status" value="1"/>
</dbReference>
<evidence type="ECO:0008006" key="3">
    <source>
        <dbReference type="Google" id="ProtNLM"/>
    </source>
</evidence>